<comment type="caution">
    <text evidence="1">The sequence shown here is derived from an EMBL/GenBank/DDBJ whole genome shotgun (WGS) entry which is preliminary data.</text>
</comment>
<evidence type="ECO:0008006" key="3">
    <source>
        <dbReference type="Google" id="ProtNLM"/>
    </source>
</evidence>
<dbReference type="AlphaFoldDB" id="A0A918C8J8"/>
<evidence type="ECO:0000313" key="2">
    <source>
        <dbReference type="Proteomes" id="UP000610303"/>
    </source>
</evidence>
<dbReference type="RefSeq" id="WP_189083355.1">
    <property type="nucleotide sequence ID" value="NZ_BMRJ01000001.1"/>
</dbReference>
<gene>
    <name evidence="1" type="ORF">GCM10010196_00890</name>
</gene>
<proteinExistence type="predicted"/>
<reference evidence="1" key="2">
    <citation type="submission" date="2020-09" db="EMBL/GenBank/DDBJ databases">
        <authorList>
            <person name="Sun Q."/>
            <person name="Ohkuma M."/>
        </authorList>
    </citation>
    <scope>NUCLEOTIDE SEQUENCE</scope>
    <source>
        <strain evidence="1">JCM 3346</strain>
    </source>
</reference>
<dbReference type="EMBL" id="BMRJ01000001">
    <property type="protein sequence ID" value="GGR12309.1"/>
    <property type="molecule type" value="Genomic_DNA"/>
</dbReference>
<protein>
    <recommendedName>
        <fullName evidence="3">Apea-like HEPN domain-containing protein</fullName>
    </recommendedName>
</protein>
<dbReference type="Proteomes" id="UP000610303">
    <property type="component" value="Unassembled WGS sequence"/>
</dbReference>
<organism evidence="1 2">
    <name type="scientific">Agromyces mediolanus</name>
    <name type="common">Corynebacterium mediolanum</name>
    <dbReference type="NCBI Taxonomy" id="41986"/>
    <lineage>
        <taxon>Bacteria</taxon>
        <taxon>Bacillati</taxon>
        <taxon>Actinomycetota</taxon>
        <taxon>Actinomycetes</taxon>
        <taxon>Micrococcales</taxon>
        <taxon>Microbacteriaceae</taxon>
        <taxon>Agromyces</taxon>
    </lineage>
</organism>
<name>A0A918C8J8_AGRME</name>
<accession>A0A918C8J8</accession>
<evidence type="ECO:0000313" key="1">
    <source>
        <dbReference type="EMBL" id="GGR12309.1"/>
    </source>
</evidence>
<keyword evidence="2" id="KW-1185">Reference proteome</keyword>
<reference evidence="1" key="1">
    <citation type="journal article" date="2014" name="Int. J. Syst. Evol. Microbiol.">
        <title>Complete genome sequence of Corynebacterium casei LMG S-19264T (=DSM 44701T), isolated from a smear-ripened cheese.</title>
        <authorList>
            <consortium name="US DOE Joint Genome Institute (JGI-PGF)"/>
            <person name="Walter F."/>
            <person name="Albersmeier A."/>
            <person name="Kalinowski J."/>
            <person name="Ruckert C."/>
        </authorList>
    </citation>
    <scope>NUCLEOTIDE SEQUENCE</scope>
    <source>
        <strain evidence="1">JCM 3346</strain>
    </source>
</reference>
<sequence>MLHAYHWYVPLAEPLPLPGGAPLPTPERSGPAKLKLTPVTVTGPNPLDEAMHVMTLVAGHLHDTFDVPVEQELPTSASGQVTVVELTAVYDGDPPDALALSDEFDRGLELIRDVQRSYYLATQDPITLVAREQLPTMLFFLQNHGQGLEPGIYLTHHASLRRSVQPAPLSDDRRQTMAAVLRMNPGNPFWPYANLRREAYVALWLRGDYAAAVITAATAAEVILDTLLRHLLWEEGVSAEDAAAHFSSSTLATRVRRDYGPRLGGKWALDGADPVSTWHRDTAKVRNRVAHAGYEPTLEQANAALQAVIELEVHLMDLICHPKRLHRYIKTALAFTNVPGIKKRGRLSKRVQALIDSTPQSDLDLFHLWRDTAMRVD</sequence>